<keyword evidence="1" id="KW-0812">Transmembrane</keyword>
<feature type="domain" description="DUF112" evidence="2">
    <location>
        <begin position="13"/>
        <end position="434"/>
    </location>
</feature>
<organism evidence="3 4">
    <name type="scientific">Terrihalobacillus insolitus</name>
    <dbReference type="NCBI Taxonomy" id="2950438"/>
    <lineage>
        <taxon>Bacteria</taxon>
        <taxon>Bacillati</taxon>
        <taxon>Bacillota</taxon>
        <taxon>Bacilli</taxon>
        <taxon>Bacillales</taxon>
        <taxon>Bacillaceae</taxon>
        <taxon>Terrihalobacillus</taxon>
    </lineage>
</organism>
<dbReference type="PANTHER" id="PTHR35342">
    <property type="entry name" value="TRICARBOXYLIC TRANSPORT PROTEIN"/>
    <property type="match status" value="1"/>
</dbReference>
<keyword evidence="1" id="KW-1133">Transmembrane helix</keyword>
<keyword evidence="1" id="KW-0472">Membrane</keyword>
<dbReference type="Proteomes" id="UP001145050">
    <property type="component" value="Unassembled WGS sequence"/>
</dbReference>
<feature type="transmembrane region" description="Helical" evidence="1">
    <location>
        <begin position="12"/>
        <end position="33"/>
    </location>
</feature>
<dbReference type="InterPro" id="IPR002823">
    <property type="entry name" value="DUF112_TM"/>
</dbReference>
<feature type="transmembrane region" description="Helical" evidence="1">
    <location>
        <begin position="569"/>
        <end position="590"/>
    </location>
</feature>
<dbReference type="AlphaFoldDB" id="A0A9X3WWT8"/>
<feature type="transmembrane region" description="Helical" evidence="1">
    <location>
        <begin position="539"/>
        <end position="557"/>
    </location>
</feature>
<feature type="transmembrane region" description="Helical" evidence="1">
    <location>
        <begin position="166"/>
        <end position="187"/>
    </location>
</feature>
<feature type="transmembrane region" description="Helical" evidence="1">
    <location>
        <begin position="316"/>
        <end position="340"/>
    </location>
</feature>
<feature type="transmembrane region" description="Helical" evidence="1">
    <location>
        <begin position="596"/>
        <end position="613"/>
    </location>
</feature>
<keyword evidence="4" id="KW-1185">Reference proteome</keyword>
<dbReference type="PANTHER" id="PTHR35342:SF5">
    <property type="entry name" value="TRICARBOXYLIC TRANSPORT PROTEIN"/>
    <property type="match status" value="1"/>
</dbReference>
<dbReference type="EMBL" id="JAMQKB010000036">
    <property type="protein sequence ID" value="MDC3426238.1"/>
    <property type="molecule type" value="Genomic_DNA"/>
</dbReference>
<evidence type="ECO:0000256" key="1">
    <source>
        <dbReference type="SAM" id="Phobius"/>
    </source>
</evidence>
<feature type="transmembrane region" description="Helical" evidence="1">
    <location>
        <begin position="434"/>
        <end position="452"/>
    </location>
</feature>
<evidence type="ECO:0000313" key="4">
    <source>
        <dbReference type="Proteomes" id="UP001145050"/>
    </source>
</evidence>
<gene>
    <name evidence="3" type="ORF">NC797_17220</name>
</gene>
<evidence type="ECO:0000313" key="3">
    <source>
        <dbReference type="EMBL" id="MDC3426238.1"/>
    </source>
</evidence>
<accession>A0A9X3WWT8</accession>
<protein>
    <submittedName>
        <fullName evidence="3">Tripartite tricarboxylate transporter permease</fullName>
    </submittedName>
</protein>
<name>A0A9X3WWT8_9BACI</name>
<feature type="transmembrane region" description="Helical" evidence="1">
    <location>
        <begin position="193"/>
        <end position="213"/>
    </location>
</feature>
<sequence>MEFLWQIFEWNNLIALSFGVFIGIVVGALPGLTPTMGVALTIPFTFSLGPTEGLIILGGIFCGSVYGGSIPAILFNVPGAPANVATTFDGYPMSKQGRTRKALELTTISSVVGGLFGMLILLFFAPIFAEFSLEFGPSENFWVAIFGLTVIAAISEGTISKNLIGGGIGVLLSFIGISTVTGTARFTFGMESFIGGLNVVAVLIALFAFPQALRLIEGLSSKNQTHVQKWKMEKSTIRESFGEVLKKPKSVSLGSTIGAIIGVIPGAGGNIASIIAYGEAKRFAKNKENFGKGEKQGIIASESANNAMVGGALIPLLTLGIPGSPTAAIFLGGLLIHGIWPGRNLFVDNAGVAYTFLYSMVAAQILLLFLGLLLIKHMTKLSHIPPYIMAPVILSFSIIGAYTMQNSLFDVYTVIVIGLIMFVLQKLDFSAAPIALGFILGPIAEEGLLQGIQVGAAKGATFSYFFTGAWNIGLFTLVFLTVTFALMNGIKGKSGNETLRSKIAWKNLFSWTSLCWLFTGLLTISSIVFVDRLEPMQKIMPKMTLIFMFILIVFEYLKNLRIKNEVRSVGEKFPLSVYLFIGVISIIGLLIGVIGFYAQVFILMISVPLYVYLKKCATVRLLKTCVVAISFTFILYFVFTIIVKVPLPASSLFYF</sequence>
<feature type="transmembrane region" description="Helical" evidence="1">
    <location>
        <begin position="508"/>
        <end position="527"/>
    </location>
</feature>
<reference evidence="3" key="1">
    <citation type="submission" date="2022-06" db="EMBL/GenBank/DDBJ databases">
        <title>Aquibacillus sp. a new bacterium isolated from soil saline samples.</title>
        <authorList>
            <person name="Galisteo C."/>
            <person name="De La Haba R."/>
            <person name="Sanchez-Porro C."/>
            <person name="Ventosa A."/>
        </authorList>
    </citation>
    <scope>NUCLEOTIDE SEQUENCE</scope>
    <source>
        <strain evidence="3">3ASR75-11</strain>
    </source>
</reference>
<dbReference type="RefSeq" id="WP_272438063.1">
    <property type="nucleotide sequence ID" value="NZ_JAMQKB010000036.1"/>
</dbReference>
<feature type="transmembrane region" description="Helical" evidence="1">
    <location>
        <begin position="352"/>
        <end position="375"/>
    </location>
</feature>
<evidence type="ECO:0000259" key="2">
    <source>
        <dbReference type="Pfam" id="PF01970"/>
    </source>
</evidence>
<feature type="transmembrane region" description="Helical" evidence="1">
    <location>
        <begin position="464"/>
        <end position="487"/>
    </location>
</feature>
<feature type="transmembrane region" description="Helical" evidence="1">
    <location>
        <begin position="625"/>
        <end position="647"/>
    </location>
</feature>
<feature type="transmembrane region" description="Helical" evidence="1">
    <location>
        <begin position="411"/>
        <end position="427"/>
    </location>
</feature>
<comment type="caution">
    <text evidence="3">The sequence shown here is derived from an EMBL/GenBank/DDBJ whole genome shotgun (WGS) entry which is preliminary data.</text>
</comment>
<feature type="transmembrane region" description="Helical" evidence="1">
    <location>
        <begin position="387"/>
        <end position="405"/>
    </location>
</feature>
<feature type="transmembrane region" description="Helical" evidence="1">
    <location>
        <begin position="102"/>
        <end position="129"/>
    </location>
</feature>
<dbReference type="Pfam" id="PF01970">
    <property type="entry name" value="TctA"/>
    <property type="match status" value="1"/>
</dbReference>
<proteinExistence type="predicted"/>
<feature type="transmembrane region" description="Helical" evidence="1">
    <location>
        <begin position="53"/>
        <end position="75"/>
    </location>
</feature>